<feature type="compositionally biased region" description="Low complexity" evidence="1">
    <location>
        <begin position="226"/>
        <end position="241"/>
    </location>
</feature>
<reference evidence="2" key="1">
    <citation type="submission" date="2021-06" db="EMBL/GenBank/DDBJ databases">
        <authorList>
            <person name="Kallberg Y."/>
            <person name="Tangrot J."/>
            <person name="Rosling A."/>
        </authorList>
    </citation>
    <scope>NUCLEOTIDE SEQUENCE</scope>
    <source>
        <strain evidence="2">FL966</strain>
    </source>
</reference>
<evidence type="ECO:0000313" key="2">
    <source>
        <dbReference type="EMBL" id="CAG8673979.1"/>
    </source>
</evidence>
<comment type="caution">
    <text evidence="2">The sequence shown here is derived from an EMBL/GenBank/DDBJ whole genome shotgun (WGS) entry which is preliminary data.</text>
</comment>
<dbReference type="GO" id="GO:0003677">
    <property type="term" value="F:DNA binding"/>
    <property type="evidence" value="ECO:0007669"/>
    <property type="project" value="TreeGrafter"/>
</dbReference>
<dbReference type="EMBL" id="CAJVQA010008576">
    <property type="protein sequence ID" value="CAG8673979.1"/>
    <property type="molecule type" value="Genomic_DNA"/>
</dbReference>
<protein>
    <submittedName>
        <fullName evidence="2">2509_t:CDS:1</fullName>
    </submittedName>
</protein>
<dbReference type="InterPro" id="IPR018608">
    <property type="entry name" value="Gti1/Pac2"/>
</dbReference>
<accession>A0A9N9HED0</accession>
<evidence type="ECO:0000256" key="1">
    <source>
        <dbReference type="SAM" id="MobiDB-lite"/>
    </source>
</evidence>
<gene>
    <name evidence="2" type="ORF">CPELLU_LOCUS10422</name>
</gene>
<dbReference type="Pfam" id="PF09729">
    <property type="entry name" value="Gti1_Pac2"/>
    <property type="match status" value="1"/>
</dbReference>
<dbReference type="PANTHER" id="PTHR28027:SF2">
    <property type="entry name" value="TRANSCRIPTIONAL REGULATOR MIT1"/>
    <property type="match status" value="1"/>
</dbReference>
<proteinExistence type="predicted"/>
<name>A0A9N9HED0_9GLOM</name>
<dbReference type="OrthoDB" id="5572844at2759"/>
<organism evidence="2 3">
    <name type="scientific">Cetraspora pellucida</name>
    <dbReference type="NCBI Taxonomy" id="1433469"/>
    <lineage>
        <taxon>Eukaryota</taxon>
        <taxon>Fungi</taxon>
        <taxon>Fungi incertae sedis</taxon>
        <taxon>Mucoromycota</taxon>
        <taxon>Glomeromycotina</taxon>
        <taxon>Glomeromycetes</taxon>
        <taxon>Diversisporales</taxon>
        <taxon>Gigasporaceae</taxon>
        <taxon>Cetraspora</taxon>
    </lineage>
</organism>
<sequence length="385" mass="44432">METFNEACRSGILQRTTRRLLEKEKEELRSGQVYVFDENESGIKRWTDGRLWSPSRIIKDFLVYRELATRDRSVKRDEPIDEILQRRVQAEGLKVHQCSKGTFILRNNGLLKKTISIKFNGTYQHMIIYEDGKENEKQLLPPQAFQELRPLQPGEDIVKAEKMPKVNRNSKKSKKKRRISKQLPYGHLFYPQNATESVLLWNRHQDDYESSEHDYIDQNYSAGNHNSIASQPSSTSSSTINSYDPYNPVSHMISNAPTKFSTPILFNPWSSLPATRITTQMHMFSNSLANHSSLFYPSPNISANQQNHMLHDQNFPFISHELQFLNNSDPEITNNGNLVNNMYYPYSTQENDINNGDGLNNSQNSCEVTTWNQSTNDITNSKNDS</sequence>
<dbReference type="AlphaFoldDB" id="A0A9N9HED0"/>
<dbReference type="Proteomes" id="UP000789759">
    <property type="component" value="Unassembled WGS sequence"/>
</dbReference>
<feature type="region of interest" description="Disordered" evidence="1">
    <location>
        <begin position="351"/>
        <end position="385"/>
    </location>
</feature>
<evidence type="ECO:0000313" key="3">
    <source>
        <dbReference type="Proteomes" id="UP000789759"/>
    </source>
</evidence>
<feature type="region of interest" description="Disordered" evidence="1">
    <location>
        <begin position="219"/>
        <end position="241"/>
    </location>
</feature>
<dbReference type="PANTHER" id="PTHR28027">
    <property type="entry name" value="TRANSCRIPTIONAL REGULATOR MIT1"/>
    <property type="match status" value="1"/>
</dbReference>
<keyword evidence="3" id="KW-1185">Reference proteome</keyword>